<protein>
    <submittedName>
        <fullName evidence="4">Pentatricopeptide repeat domain-containing protein</fullName>
    </submittedName>
</protein>
<comment type="caution">
    <text evidence="4">The sequence shown here is derived from an EMBL/GenBank/DDBJ whole genome shotgun (WGS) entry which is preliminary data.</text>
</comment>
<evidence type="ECO:0000256" key="1">
    <source>
        <dbReference type="ARBA" id="ARBA00022737"/>
    </source>
</evidence>
<dbReference type="InterPro" id="IPR051222">
    <property type="entry name" value="PPR/CCM1_RNA-binding"/>
</dbReference>
<dbReference type="Gene3D" id="1.25.40.10">
    <property type="entry name" value="Tetratricopeptide repeat domain"/>
    <property type="match status" value="1"/>
</dbReference>
<name>A0ABR4PJM6_9HELO</name>
<dbReference type="PANTHER" id="PTHR47942">
    <property type="entry name" value="TETRATRICOPEPTIDE REPEAT (TPR)-LIKE SUPERFAMILY PROTEIN-RELATED"/>
    <property type="match status" value="1"/>
</dbReference>
<keyword evidence="5" id="KW-1185">Reference proteome</keyword>
<proteinExistence type="predicted"/>
<evidence type="ECO:0000313" key="4">
    <source>
        <dbReference type="EMBL" id="KAL3423542.1"/>
    </source>
</evidence>
<dbReference type="InterPro" id="IPR011990">
    <property type="entry name" value="TPR-like_helical_dom_sf"/>
</dbReference>
<feature type="compositionally biased region" description="Basic and acidic residues" evidence="3">
    <location>
        <begin position="44"/>
        <end position="55"/>
    </location>
</feature>
<organism evidence="4 5">
    <name type="scientific">Phlyctema vagabunda</name>
    <dbReference type="NCBI Taxonomy" id="108571"/>
    <lineage>
        <taxon>Eukaryota</taxon>
        <taxon>Fungi</taxon>
        <taxon>Dikarya</taxon>
        <taxon>Ascomycota</taxon>
        <taxon>Pezizomycotina</taxon>
        <taxon>Leotiomycetes</taxon>
        <taxon>Helotiales</taxon>
        <taxon>Dermateaceae</taxon>
        <taxon>Phlyctema</taxon>
    </lineage>
</organism>
<dbReference type="InterPro" id="IPR002885">
    <property type="entry name" value="PPR_rpt"/>
</dbReference>
<keyword evidence="1" id="KW-0677">Repeat</keyword>
<dbReference type="EMBL" id="JBFCZG010000004">
    <property type="protein sequence ID" value="KAL3423542.1"/>
    <property type="molecule type" value="Genomic_DNA"/>
</dbReference>
<evidence type="ECO:0000256" key="2">
    <source>
        <dbReference type="PROSITE-ProRule" id="PRU00708"/>
    </source>
</evidence>
<feature type="region of interest" description="Disordered" evidence="3">
    <location>
        <begin position="32"/>
        <end position="59"/>
    </location>
</feature>
<dbReference type="Proteomes" id="UP001629113">
    <property type="component" value="Unassembled WGS sequence"/>
</dbReference>
<evidence type="ECO:0000313" key="5">
    <source>
        <dbReference type="Proteomes" id="UP001629113"/>
    </source>
</evidence>
<dbReference type="PROSITE" id="PS51375">
    <property type="entry name" value="PPR"/>
    <property type="match status" value="1"/>
</dbReference>
<gene>
    <name evidence="4" type="ORF">PVAG01_05289</name>
</gene>
<reference evidence="4 5" key="1">
    <citation type="submission" date="2024-06" db="EMBL/GenBank/DDBJ databases">
        <title>Complete genome of Phlyctema vagabunda strain 19-DSS-EL-015.</title>
        <authorList>
            <person name="Fiorenzani C."/>
        </authorList>
    </citation>
    <scope>NUCLEOTIDE SEQUENCE [LARGE SCALE GENOMIC DNA]</scope>
    <source>
        <strain evidence="4 5">19-DSS-EL-015</strain>
    </source>
</reference>
<sequence>MPRPQPVLASKIRGFVCRSCLAKLQAKPSTPWLARSFANQNSSKAKETQPEKKAPSEPTFRFFQQTPDGRRIEIQDDEDDFLGLRATKDNGIVKDIDETLETFEQREKELPKGSFMSRLRNLISPLPPEPSSVVPVPSKVEGLTSDELEKYGTNLGEKDELGDDDFTVPSDPKSFKIPLSPYSKIIFPEDNRRHDYKSKIAVLNEHLSRAWGILPDILDKSPKDIIPTRCSRLWRSYVLCRRGLLSAPHDVPRDVWWLLWSVFSSESAWNKDRLAHLKILGEDMYKAGLALPDSETLLYIEALFMGGEQENALRLWESAEDPYDDSSDAFKNYWELGVRMLAKNGQIDRSIQVADILLSSSGQSTDARILLPIIHACLNSSAEHSVQKAWALYVRLRVFLGPDMEMDDYDSVITPLLNANQPDLALAAFVDMMLTGDDFSIGEDSTSQYQQVVGINNLSGVKIGRRELDWESSKSLAKLPKQFNNRYFFGSWIKKLIGDGELELAEKVLDLMNQRGICPDSKHLNGMIGAWLRTGTARGQEMAETTAWRMIRTRIEFVNTRRPSRLSGPVRAVVHFPDKKDHKSVTGITPRANIETFGLLVESYRRHGKHQQLEELYNALDTAQIPISTFFMNQMLSVDTFSHKSNWAWDKYFSFVRERGVRPDYDTYKCLWFLMKKNADPLVTRVNNKTSCRSLFAEMLNYSALLTESGEMPRDLYDTILLSFGLVDDQIGTAIALHALKHHFGTYPTPATARTVVLQLSRAGRKNAVGLRPRRLKLDSVTKGRIDQVSQVLAEFRDQRVEALARQGIVFEEIQGDAKLNESLMLLCDVLGYAAAERNPDEDIMQLTLAAAEEMGVPEFSPWRDYESEQ</sequence>
<accession>A0ABR4PJM6</accession>
<dbReference type="PANTHER" id="PTHR47942:SF63">
    <property type="entry name" value="PENTATRICOPEPTIDE REPEAT-CONTAINING PROTEIN"/>
    <property type="match status" value="1"/>
</dbReference>
<feature type="repeat" description="PPR" evidence="2">
    <location>
        <begin position="485"/>
        <end position="519"/>
    </location>
</feature>
<evidence type="ECO:0000256" key="3">
    <source>
        <dbReference type="SAM" id="MobiDB-lite"/>
    </source>
</evidence>